<feature type="compositionally biased region" description="Low complexity" evidence="2">
    <location>
        <begin position="1014"/>
        <end position="1036"/>
    </location>
</feature>
<feature type="compositionally biased region" description="Polar residues" evidence="2">
    <location>
        <begin position="975"/>
        <end position="994"/>
    </location>
</feature>
<feature type="compositionally biased region" description="Basic and acidic residues" evidence="2">
    <location>
        <begin position="49"/>
        <end position="61"/>
    </location>
</feature>
<gene>
    <name evidence="3" type="ORF">SCHPADRAFT_996318</name>
</gene>
<dbReference type="EMBL" id="KQ085938">
    <property type="protein sequence ID" value="KLO14806.1"/>
    <property type="molecule type" value="Genomic_DNA"/>
</dbReference>
<feature type="compositionally biased region" description="Low complexity" evidence="2">
    <location>
        <begin position="487"/>
        <end position="511"/>
    </location>
</feature>
<feature type="region of interest" description="Disordered" evidence="2">
    <location>
        <begin position="339"/>
        <end position="559"/>
    </location>
</feature>
<evidence type="ECO:0000313" key="3">
    <source>
        <dbReference type="EMBL" id="KLO14806.1"/>
    </source>
</evidence>
<feature type="region of interest" description="Disordered" evidence="2">
    <location>
        <begin position="834"/>
        <end position="1099"/>
    </location>
</feature>
<protein>
    <submittedName>
        <fullName evidence="3">Uncharacterized protein</fullName>
    </submittedName>
</protein>
<proteinExistence type="predicted"/>
<accession>A0A0H2SCW9</accession>
<feature type="compositionally biased region" description="Polar residues" evidence="2">
    <location>
        <begin position="928"/>
        <end position="948"/>
    </location>
</feature>
<feature type="region of interest" description="Disordered" evidence="2">
    <location>
        <begin position="20"/>
        <end position="213"/>
    </location>
</feature>
<evidence type="ECO:0000256" key="2">
    <source>
        <dbReference type="SAM" id="MobiDB-lite"/>
    </source>
</evidence>
<feature type="compositionally biased region" description="Basic residues" evidence="2">
    <location>
        <begin position="38"/>
        <end position="48"/>
    </location>
</feature>
<keyword evidence="1" id="KW-0175">Coiled coil</keyword>
<evidence type="ECO:0000313" key="4">
    <source>
        <dbReference type="Proteomes" id="UP000053477"/>
    </source>
</evidence>
<feature type="compositionally biased region" description="Polar residues" evidence="2">
    <location>
        <begin position="427"/>
        <end position="443"/>
    </location>
</feature>
<feature type="compositionally biased region" description="Basic and acidic residues" evidence="2">
    <location>
        <begin position="143"/>
        <end position="155"/>
    </location>
</feature>
<feature type="compositionally biased region" description="Polar residues" evidence="2">
    <location>
        <begin position="452"/>
        <end position="463"/>
    </location>
</feature>
<feature type="region of interest" description="Disordered" evidence="2">
    <location>
        <begin position="647"/>
        <end position="670"/>
    </location>
</feature>
<feature type="compositionally biased region" description="Polar residues" evidence="2">
    <location>
        <begin position="547"/>
        <end position="558"/>
    </location>
</feature>
<name>A0A0H2SCW9_9AGAM</name>
<dbReference type="InParanoid" id="A0A0H2SCW9"/>
<feature type="coiled-coil region" evidence="1">
    <location>
        <begin position="769"/>
        <end position="796"/>
    </location>
</feature>
<keyword evidence="4" id="KW-1185">Reference proteome</keyword>
<organism evidence="3 4">
    <name type="scientific">Schizopora paradoxa</name>
    <dbReference type="NCBI Taxonomy" id="27342"/>
    <lineage>
        <taxon>Eukaryota</taxon>
        <taxon>Fungi</taxon>
        <taxon>Dikarya</taxon>
        <taxon>Basidiomycota</taxon>
        <taxon>Agaricomycotina</taxon>
        <taxon>Agaricomycetes</taxon>
        <taxon>Hymenochaetales</taxon>
        <taxon>Schizoporaceae</taxon>
        <taxon>Schizopora</taxon>
    </lineage>
</organism>
<sequence length="1099" mass="113747">MPPPTTERAQAVHSLPSFAQAFSSLSGNDDRALPPIQSHHRSGSHHRRERADSHSQSRESSTRSPPVHSRGAPPAGQRPAPPSSSRPPYNQQTGGGVSLPRKRPRAPSTSLSSVRNNDHDDDGYESSGSDDTPPPPPPSNRVIKSEHTDAYDKLSRSPSPARPHASRQKPSQARHDSSPVPPSRDTHLTTISGGATPAPSLSRPPPKRRRFTISGSNAAHPLSQTHSSLGLNTSNLVLGSPSPSLNPVGAGSTPISPVVMGFTIQKGDPAAIEQVRSMLNLKQKQKALIESRRGSVAGVDGGAASPPIGKRGSIAGLHGDILARRGSLPALQVVPSVNIVNPPPGSSLVSNQTPVKRGTGPSPNGGLQRQNSNSGSQPQPAANSVAFASSTGNSNAHATNPNPSSSPVLRQGAVPGRVSNGAGGPARTNSPANHAVPSQSTHNPPQPRPYHGQTTNPQQRSPPTSHPHGQQPAPPPSASQSNVNHTQQHQQQQQSQAAHLASQGLTALANALPPPPTSFAMRRAGQLGGRGNKPADIVVVSPRDTETSTNSASIRKTPSQLALNSANAQAQPALVKSPLQVPSQQSIRSRSNYLALQPSIQSAPAVPRPGQTAGRFPMTIPSLPGLPTISNQSQAQAGKVVAASGPVPPSAGPRRVIPGHVPPTPTRLSMQRAQGTTTETANVRLSQPTNASLALPMMPKTPATSFHAAKAPAVAGSSSGQGLTANTVGTHGPTAAEKQAFLAPFEQFYDALADARTLKCWFGEQLTRVGKVVREVEVEKAEVARLKEELSSARAGPSADAINRAVAQAVSEATRGWKEEVLRLQTRVNQLERSLGSAGRNDSGVVPMDQDLPSGPGGGISVTSKSAERPSVNGLSGKGRRIESDTADVDMDIQPDQSYPTAPDSYTFPPAPAPAPGIAPTRSAPPATGSSGSDLISSPDMSRQQRSVSPLLRMTLSTSTGSNASYMTGPGLAAGNSNNSVRWSTSRSEASSPAPSVEHGHGRGPSVSAMRFEPPASMPASRSAPSSSQIASSAPPRVKVEDANESSERRGNVAGASKGGEESSAPKRRSPGSEGRSPPSTNTNASKQHTKSPAAIDEG</sequence>
<feature type="compositionally biased region" description="Low complexity" evidence="2">
    <location>
        <begin position="62"/>
        <end position="78"/>
    </location>
</feature>
<dbReference type="OrthoDB" id="2138242at2759"/>
<reference evidence="3 4" key="1">
    <citation type="submission" date="2015-04" db="EMBL/GenBank/DDBJ databases">
        <title>Complete genome sequence of Schizopora paradoxa KUC8140, a cosmopolitan wood degrader in East Asia.</title>
        <authorList>
            <consortium name="DOE Joint Genome Institute"/>
            <person name="Min B."/>
            <person name="Park H."/>
            <person name="Jang Y."/>
            <person name="Kim J.-J."/>
            <person name="Kim K.H."/>
            <person name="Pangilinan J."/>
            <person name="Lipzen A."/>
            <person name="Riley R."/>
            <person name="Grigoriev I.V."/>
            <person name="Spatafora J.W."/>
            <person name="Choi I.-G."/>
        </authorList>
    </citation>
    <scope>NUCLEOTIDE SEQUENCE [LARGE SCALE GENOMIC DNA]</scope>
    <source>
        <strain evidence="3 4">KUC8140</strain>
    </source>
</reference>
<dbReference type="Proteomes" id="UP000053477">
    <property type="component" value="Unassembled WGS sequence"/>
</dbReference>
<feature type="compositionally biased region" description="Basic and acidic residues" evidence="2">
    <location>
        <begin position="1038"/>
        <end position="1051"/>
    </location>
</feature>
<dbReference type="AlphaFoldDB" id="A0A0H2SCW9"/>
<evidence type="ECO:0000256" key="1">
    <source>
        <dbReference type="SAM" id="Coils"/>
    </source>
</evidence>
<feature type="compositionally biased region" description="Polar residues" evidence="2">
    <location>
        <begin position="955"/>
        <end position="966"/>
    </location>
</feature>
<feature type="compositionally biased region" description="Polar residues" evidence="2">
    <location>
        <begin position="361"/>
        <end position="408"/>
    </location>
</feature>